<reference evidence="4 5" key="1">
    <citation type="submission" date="2022-08" db="EMBL/GenBank/DDBJ databases">
        <title>Reclassification of Massilia species as members of the genera Telluria, Duganella, Pseudoduganella, Mokoshia gen. nov. and Zemynaea gen. nov. using orthogonal and non-orthogonal genome-based approaches.</title>
        <authorList>
            <person name="Bowman J.P."/>
        </authorList>
    </citation>
    <scope>NUCLEOTIDE SEQUENCE [LARGE SCALE GENOMIC DNA]</scope>
    <source>
        <strain evidence="4 5">JCM 31605</strain>
    </source>
</reference>
<keyword evidence="1 3" id="KW-0732">Signal</keyword>
<evidence type="ECO:0000313" key="5">
    <source>
        <dbReference type="Proteomes" id="UP001206126"/>
    </source>
</evidence>
<dbReference type="RefSeq" id="WP_258820866.1">
    <property type="nucleotide sequence ID" value="NZ_JANUHB010000001.1"/>
</dbReference>
<sequence>MRRVNLAAGAMAVAAAAALAGTAGQVPQPPAAAPAPTAGPPAAQTESQLRAKQILQRMATFLAAAPRFSVTVSNNYDVLQASGQKIEFGERRQLVVQRPDRLRVEALRSDGARTSAVFTGTEMVLIDATRKVYASAPQSAGLDESIVHFVSDLGIRVPLAMLLLTRLPVELERRVRSIDYVEHTDLFGVPAHHLAARGDTVDFQVWVRDDAQPLPLRVVLTYKEEPGQPEFRAQFSDWNLNPTITAATFQPAFPAGAQKVLFEAQLAAARAAGKGR</sequence>
<evidence type="ECO:0000256" key="3">
    <source>
        <dbReference type="SAM" id="SignalP"/>
    </source>
</evidence>
<comment type="caution">
    <text evidence="4">The sequence shown here is derived from an EMBL/GenBank/DDBJ whole genome shotgun (WGS) entry which is preliminary data.</text>
</comment>
<evidence type="ECO:0000256" key="2">
    <source>
        <dbReference type="SAM" id="MobiDB-lite"/>
    </source>
</evidence>
<dbReference type="InterPro" id="IPR029046">
    <property type="entry name" value="LolA/LolB/LppX"/>
</dbReference>
<protein>
    <submittedName>
        <fullName evidence="4">DUF2092 domain-containing protein</fullName>
    </submittedName>
</protein>
<evidence type="ECO:0000256" key="1">
    <source>
        <dbReference type="ARBA" id="ARBA00022729"/>
    </source>
</evidence>
<evidence type="ECO:0000313" key="4">
    <source>
        <dbReference type="EMBL" id="MCS0807083.1"/>
    </source>
</evidence>
<dbReference type="SUPFAM" id="SSF89392">
    <property type="entry name" value="Prokaryotic lipoproteins and lipoprotein localization factors"/>
    <property type="match status" value="1"/>
</dbReference>
<feature type="chain" id="PRO_5046939916" evidence="3">
    <location>
        <begin position="21"/>
        <end position="276"/>
    </location>
</feature>
<gene>
    <name evidence="4" type="ORF">NX774_04020</name>
</gene>
<keyword evidence="5" id="KW-1185">Reference proteome</keyword>
<proteinExistence type="predicted"/>
<organism evidence="4 5">
    <name type="scientific">Massilia agilis</name>
    <dbReference type="NCBI Taxonomy" id="1811226"/>
    <lineage>
        <taxon>Bacteria</taxon>
        <taxon>Pseudomonadati</taxon>
        <taxon>Pseudomonadota</taxon>
        <taxon>Betaproteobacteria</taxon>
        <taxon>Burkholderiales</taxon>
        <taxon>Oxalobacteraceae</taxon>
        <taxon>Telluria group</taxon>
        <taxon>Massilia</taxon>
    </lineage>
</organism>
<dbReference type="Proteomes" id="UP001206126">
    <property type="component" value="Unassembled WGS sequence"/>
</dbReference>
<accession>A0ABT2D7G7</accession>
<dbReference type="InterPro" id="IPR019207">
    <property type="entry name" value="DUF2092"/>
</dbReference>
<dbReference type="Gene3D" id="2.50.20.10">
    <property type="entry name" value="Lipoprotein localisation LolA/LolB/LppX"/>
    <property type="match status" value="1"/>
</dbReference>
<feature type="compositionally biased region" description="Pro residues" evidence="2">
    <location>
        <begin position="27"/>
        <end position="39"/>
    </location>
</feature>
<feature type="region of interest" description="Disordered" evidence="2">
    <location>
        <begin position="24"/>
        <end position="47"/>
    </location>
</feature>
<dbReference type="Pfam" id="PF09865">
    <property type="entry name" value="DUF2092"/>
    <property type="match status" value="1"/>
</dbReference>
<name>A0ABT2D7G7_9BURK</name>
<dbReference type="EMBL" id="JANUHB010000001">
    <property type="protein sequence ID" value="MCS0807083.1"/>
    <property type="molecule type" value="Genomic_DNA"/>
</dbReference>
<feature type="signal peptide" evidence="3">
    <location>
        <begin position="1"/>
        <end position="20"/>
    </location>
</feature>